<accession>A0A1A7YTY4</accession>
<proteinExistence type="inferred from homology"/>
<evidence type="ECO:0000256" key="1">
    <source>
        <dbReference type="ARBA" id="ARBA00006484"/>
    </source>
</evidence>
<dbReference type="EMBL" id="HADX01011421">
    <property type="protein sequence ID" value="SBP33653.1"/>
    <property type="molecule type" value="Transcribed_RNA"/>
</dbReference>
<dbReference type="GO" id="GO:0016491">
    <property type="term" value="F:oxidoreductase activity"/>
    <property type="evidence" value="ECO:0007669"/>
    <property type="project" value="UniProtKB-KW"/>
</dbReference>
<reference evidence="4" key="2">
    <citation type="submission" date="2016-06" db="EMBL/GenBank/DDBJ databases">
        <title>The genome of a short-lived fish provides insights into sex chromosome evolution and the genetic control of aging.</title>
        <authorList>
            <person name="Reichwald K."/>
            <person name="Felder M."/>
            <person name="Petzold A."/>
            <person name="Koch P."/>
            <person name="Groth M."/>
            <person name="Platzer M."/>
        </authorList>
    </citation>
    <scope>NUCLEOTIDE SEQUENCE</scope>
    <source>
        <tissue evidence="4">Brain</tissue>
    </source>
</reference>
<dbReference type="AlphaFoldDB" id="A0A1A7YTY4"/>
<evidence type="ECO:0000256" key="2">
    <source>
        <dbReference type="ARBA" id="ARBA00023002"/>
    </source>
</evidence>
<dbReference type="InterPro" id="IPR002347">
    <property type="entry name" value="SDR_fam"/>
</dbReference>
<dbReference type="NCBIfam" id="NF004846">
    <property type="entry name" value="PRK06197.1"/>
    <property type="match status" value="1"/>
</dbReference>
<dbReference type="Pfam" id="PF00106">
    <property type="entry name" value="adh_short"/>
    <property type="match status" value="1"/>
</dbReference>
<dbReference type="Gene3D" id="3.40.50.720">
    <property type="entry name" value="NAD(P)-binding Rossmann-like Domain"/>
    <property type="match status" value="1"/>
</dbReference>
<dbReference type="EMBL" id="HADW01007856">
    <property type="protein sequence ID" value="SBP09256.1"/>
    <property type="molecule type" value="Transcribed_RNA"/>
</dbReference>
<protein>
    <submittedName>
        <fullName evidence="4">Wu:fd55e03</fullName>
    </submittedName>
</protein>
<dbReference type="InterPro" id="IPR036291">
    <property type="entry name" value="NAD(P)-bd_dom_sf"/>
</dbReference>
<evidence type="ECO:0000313" key="4">
    <source>
        <dbReference type="EMBL" id="SBP33653.1"/>
    </source>
</evidence>
<gene>
    <name evidence="4" type="primary">OLA.11922</name>
</gene>
<dbReference type="PANTHER" id="PTHR43157:SF26">
    <property type="entry name" value="RETINOL DEHYDROGENASE-LIKE"/>
    <property type="match status" value="1"/>
</dbReference>
<dbReference type="PRINTS" id="PR00080">
    <property type="entry name" value="SDRFAMILY"/>
</dbReference>
<comment type="similarity">
    <text evidence="1 3">Belongs to the short-chain dehydrogenases/reductases (SDR) family.</text>
</comment>
<organism evidence="4">
    <name type="scientific">Iconisemion striatum</name>
    <dbReference type="NCBI Taxonomy" id="60296"/>
    <lineage>
        <taxon>Eukaryota</taxon>
        <taxon>Metazoa</taxon>
        <taxon>Chordata</taxon>
        <taxon>Craniata</taxon>
        <taxon>Vertebrata</taxon>
        <taxon>Euteleostomi</taxon>
        <taxon>Actinopterygii</taxon>
        <taxon>Neopterygii</taxon>
        <taxon>Teleostei</taxon>
        <taxon>Neoteleostei</taxon>
        <taxon>Acanthomorphata</taxon>
        <taxon>Ovalentaria</taxon>
        <taxon>Atherinomorphae</taxon>
        <taxon>Cyprinodontiformes</taxon>
        <taxon>Nothobranchiidae</taxon>
        <taxon>Iconisemion</taxon>
    </lineage>
</organism>
<dbReference type="PRINTS" id="PR00081">
    <property type="entry name" value="GDHRDH"/>
</dbReference>
<dbReference type="PANTHER" id="PTHR43157">
    <property type="entry name" value="PHOSPHATIDYLINOSITOL-GLYCAN BIOSYNTHESIS CLASS F PROTEIN-RELATED"/>
    <property type="match status" value="1"/>
</dbReference>
<evidence type="ECO:0000256" key="3">
    <source>
        <dbReference type="RuleBase" id="RU000363"/>
    </source>
</evidence>
<reference evidence="4" key="1">
    <citation type="submission" date="2016-05" db="EMBL/GenBank/DDBJ databases">
        <authorList>
            <person name="Lavstsen T."/>
            <person name="Jespersen J.S."/>
        </authorList>
    </citation>
    <scope>NUCLEOTIDE SEQUENCE</scope>
    <source>
        <tissue evidence="4">Brain</tissue>
    </source>
</reference>
<name>A0A1A7YTY4_9TELE</name>
<dbReference type="SUPFAM" id="SSF51735">
    <property type="entry name" value="NAD(P)-binding Rossmann-fold domains"/>
    <property type="match status" value="1"/>
</dbReference>
<sequence>MQNYAEAFKDFVKNHSAGFTAACVTGLGLVALRRWMAGASCRSKAGLEGKTVLITGANTGIGKETALDMAQRGARVILACRDMTRARIAADEIRQKSGNGNVVVKKLDLASLQSVRDLARDIQQNEDRLDILINNAGIMMCPKWKTEDGFEMQFGVNHLGHFLLTNCLLDLLKKSTPSRIVVVSSLAHERGHIHFDDINLDKDYRPERSYRQSKLANVLFARELATRLQGTGVTVYSLHPGVIRTELGRHLFSSLALWKRIIFSLFMWVVKSPWEGAQTTIYCAVDESLANQSGLYYSNCAPKTPAPQARDDAAAKRLWDLSASMVGLA</sequence>
<keyword evidence="2" id="KW-0560">Oxidoreductase</keyword>